<comment type="caution">
    <text evidence="1">Lacks conserved residue(s) required for the propagation of feature annotation.</text>
</comment>
<dbReference type="WBParaSite" id="TTAC_0000063001-mRNA-1">
    <property type="protein sequence ID" value="TTAC_0000063001-mRNA-1"/>
    <property type="gene ID" value="TTAC_0000063001"/>
</dbReference>
<dbReference type="PROSITE" id="PS00022">
    <property type="entry name" value="EGF_1"/>
    <property type="match status" value="1"/>
</dbReference>
<dbReference type="InterPro" id="IPR000742">
    <property type="entry name" value="EGF"/>
</dbReference>
<dbReference type="Gene3D" id="2.20.100.10">
    <property type="entry name" value="Thrombospondin type-1 (TSP1) repeat"/>
    <property type="match status" value="1"/>
</dbReference>
<keyword evidence="5" id="KW-1185">Reference proteome</keyword>
<dbReference type="PROSITE" id="PS01186">
    <property type="entry name" value="EGF_2"/>
    <property type="match status" value="1"/>
</dbReference>
<evidence type="ECO:0000313" key="6">
    <source>
        <dbReference type="WBParaSite" id="TTAC_0000063001-mRNA-1"/>
    </source>
</evidence>
<dbReference type="PROSITE" id="PS50026">
    <property type="entry name" value="EGF_3"/>
    <property type="match status" value="1"/>
</dbReference>
<feature type="disulfide bond" evidence="1">
    <location>
        <begin position="262"/>
        <end position="271"/>
    </location>
</feature>
<organism evidence="6">
    <name type="scientific">Hydatigena taeniaeformis</name>
    <name type="common">Feline tapeworm</name>
    <name type="synonym">Taenia taeniaeformis</name>
    <dbReference type="NCBI Taxonomy" id="6205"/>
    <lineage>
        <taxon>Eukaryota</taxon>
        <taxon>Metazoa</taxon>
        <taxon>Spiralia</taxon>
        <taxon>Lophotrochozoa</taxon>
        <taxon>Platyhelminthes</taxon>
        <taxon>Cestoda</taxon>
        <taxon>Eucestoda</taxon>
        <taxon>Cyclophyllidea</taxon>
        <taxon>Taeniidae</taxon>
        <taxon>Hydatigera</taxon>
    </lineage>
</organism>
<dbReference type="STRING" id="6205.A0A0R3WJ11"/>
<dbReference type="InterPro" id="IPR036383">
    <property type="entry name" value="TSP1_rpt_sf"/>
</dbReference>
<evidence type="ECO:0000313" key="4">
    <source>
        <dbReference type="EMBL" id="VDM16767.1"/>
    </source>
</evidence>
<sequence>MYSVVLTSDGMYLAYLMVALLTQSGASFNTHICPEEVSSGIPFDIYGSPILPVALYSDHSNEILPPSWSTVSGIWTQNLLDALSTPDLSNCLFDDLPECESTFGEATERLLPPYEFPQVSDLLVKEVRGKKWGKSSLYDFKNTTLVVIRRTILIRCLYWCHAILHLPIELRPMMSDVCPNPCNQGNVCLGTGDVYRTCQLTGEGFFLHQYKCTCKENFVWDPAVQGCIPNNPCERQGESVCYSNGTLLCSYDPAFNEVSCLCNPKYMGDTCSIPANACEDLIRNPLLPNGGLTSAGNRACNVNNDGNRCLPGLDPDLGPIYSCTCSTGRWTRDISLGYDNCLKKVTKCDQIICIKGQCVDSRDGIEAACVCEEGYDSPMCATWTGVWSSWTPWSHCLPACGVERWAIRTRRCITAEHFTAYSENIDCREPSVELVPCDPHSCARKSSLINDKAQGMLQNGTGAAQSSGSTRLRVAHFTPILPLAYSSFQYFLCMIPDEGATLTRYFEIREHALQAVFVLAAATGALLALCWRLSLHAKLATRMKLTLRRSH</sequence>
<evidence type="ECO:0000259" key="3">
    <source>
        <dbReference type="PROSITE" id="PS50026"/>
    </source>
</evidence>
<name>A0A0R3WJ11_HYDTA</name>
<dbReference type="AlphaFoldDB" id="A0A0R3WJ11"/>
<protein>
    <submittedName>
        <fullName evidence="6">EGF-like domain-containing protein</fullName>
    </submittedName>
</protein>
<keyword evidence="2" id="KW-0812">Transmembrane</keyword>
<dbReference type="Gene3D" id="2.10.25.10">
    <property type="entry name" value="Laminin"/>
    <property type="match status" value="1"/>
</dbReference>
<reference evidence="6" key="1">
    <citation type="submission" date="2017-02" db="UniProtKB">
        <authorList>
            <consortium name="WormBaseParasite"/>
        </authorList>
    </citation>
    <scope>IDENTIFICATION</scope>
</reference>
<keyword evidence="2" id="KW-1133">Transmembrane helix</keyword>
<reference evidence="4 5" key="2">
    <citation type="submission" date="2018-11" db="EMBL/GenBank/DDBJ databases">
        <authorList>
            <consortium name="Pathogen Informatics"/>
        </authorList>
    </citation>
    <scope>NUCLEOTIDE SEQUENCE [LARGE SCALE GENOMIC DNA]</scope>
</reference>
<keyword evidence="2" id="KW-0472">Membrane</keyword>
<dbReference type="Proteomes" id="UP000274429">
    <property type="component" value="Unassembled WGS sequence"/>
</dbReference>
<dbReference type="InterPro" id="IPR000884">
    <property type="entry name" value="TSP1_rpt"/>
</dbReference>
<accession>A0A0R3WJ11</accession>
<proteinExistence type="predicted"/>
<evidence type="ECO:0000256" key="1">
    <source>
        <dbReference type="PROSITE-ProRule" id="PRU00076"/>
    </source>
</evidence>
<feature type="domain" description="EGF-like" evidence="3">
    <location>
        <begin position="229"/>
        <end position="272"/>
    </location>
</feature>
<dbReference type="SUPFAM" id="SSF82895">
    <property type="entry name" value="TSP-1 type 1 repeat"/>
    <property type="match status" value="1"/>
</dbReference>
<evidence type="ECO:0000256" key="2">
    <source>
        <dbReference type="SAM" id="Phobius"/>
    </source>
</evidence>
<gene>
    <name evidence="4" type="ORF">TTAC_LOCUS631</name>
</gene>
<keyword evidence="1" id="KW-0245">EGF-like domain</keyword>
<dbReference type="EMBL" id="UYWX01000069">
    <property type="protein sequence ID" value="VDM16767.1"/>
    <property type="molecule type" value="Genomic_DNA"/>
</dbReference>
<dbReference type="PROSITE" id="PS50092">
    <property type="entry name" value="TSP1"/>
    <property type="match status" value="1"/>
</dbReference>
<dbReference type="OrthoDB" id="446173at2759"/>
<keyword evidence="1" id="KW-1015">Disulfide bond</keyword>
<evidence type="ECO:0000313" key="5">
    <source>
        <dbReference type="Proteomes" id="UP000274429"/>
    </source>
</evidence>
<feature type="transmembrane region" description="Helical" evidence="2">
    <location>
        <begin position="512"/>
        <end position="535"/>
    </location>
</feature>